<dbReference type="Proteomes" id="UP001218188">
    <property type="component" value="Unassembled WGS sequence"/>
</dbReference>
<keyword evidence="2" id="KW-1185">Reference proteome</keyword>
<name>A0AAD6S5N0_9AGAR</name>
<gene>
    <name evidence="1" type="ORF">C8F04DRAFT_1273905</name>
</gene>
<accession>A0AAD6S5N0</accession>
<organism evidence="1 2">
    <name type="scientific">Mycena alexandri</name>
    <dbReference type="NCBI Taxonomy" id="1745969"/>
    <lineage>
        <taxon>Eukaryota</taxon>
        <taxon>Fungi</taxon>
        <taxon>Dikarya</taxon>
        <taxon>Basidiomycota</taxon>
        <taxon>Agaricomycotina</taxon>
        <taxon>Agaricomycetes</taxon>
        <taxon>Agaricomycetidae</taxon>
        <taxon>Agaricales</taxon>
        <taxon>Marasmiineae</taxon>
        <taxon>Mycenaceae</taxon>
        <taxon>Mycena</taxon>
    </lineage>
</organism>
<proteinExistence type="predicted"/>
<comment type="caution">
    <text evidence="1">The sequence shown here is derived from an EMBL/GenBank/DDBJ whole genome shotgun (WGS) entry which is preliminary data.</text>
</comment>
<dbReference type="EMBL" id="JARJCM010000236">
    <property type="protein sequence ID" value="KAJ7021300.1"/>
    <property type="molecule type" value="Genomic_DNA"/>
</dbReference>
<evidence type="ECO:0000313" key="1">
    <source>
        <dbReference type="EMBL" id="KAJ7021300.1"/>
    </source>
</evidence>
<reference evidence="1" key="1">
    <citation type="submission" date="2023-03" db="EMBL/GenBank/DDBJ databases">
        <title>Massive genome expansion in bonnet fungi (Mycena s.s.) driven by repeated elements and novel gene families across ecological guilds.</title>
        <authorList>
            <consortium name="Lawrence Berkeley National Laboratory"/>
            <person name="Harder C.B."/>
            <person name="Miyauchi S."/>
            <person name="Viragh M."/>
            <person name="Kuo A."/>
            <person name="Thoen E."/>
            <person name="Andreopoulos B."/>
            <person name="Lu D."/>
            <person name="Skrede I."/>
            <person name="Drula E."/>
            <person name="Henrissat B."/>
            <person name="Morin E."/>
            <person name="Kohler A."/>
            <person name="Barry K."/>
            <person name="LaButti K."/>
            <person name="Morin E."/>
            <person name="Salamov A."/>
            <person name="Lipzen A."/>
            <person name="Mereny Z."/>
            <person name="Hegedus B."/>
            <person name="Baldrian P."/>
            <person name="Stursova M."/>
            <person name="Weitz H."/>
            <person name="Taylor A."/>
            <person name="Grigoriev I.V."/>
            <person name="Nagy L.G."/>
            <person name="Martin F."/>
            <person name="Kauserud H."/>
        </authorList>
    </citation>
    <scope>NUCLEOTIDE SEQUENCE</scope>
    <source>
        <strain evidence="1">CBHHK200</strain>
    </source>
</reference>
<protein>
    <submittedName>
        <fullName evidence="1">Uncharacterized protein</fullName>
    </submittedName>
</protein>
<dbReference type="InterPro" id="IPR025533">
    <property type="entry name" value="DUF4419"/>
</dbReference>
<dbReference type="Pfam" id="PF14388">
    <property type="entry name" value="DUF4419"/>
    <property type="match status" value="1"/>
</dbReference>
<dbReference type="AlphaFoldDB" id="A0AAD6S5N0"/>
<sequence length="101" mass="11518">MVMDQCFQRLQREGRWLGNRLDMTTASSDAPEEMSAQQFWATYAKPHGSETLLFDDTLYHRLDTDRVPVGYADVDVKWEDNGELLDCTMVAGSIGIRVTSR</sequence>
<evidence type="ECO:0000313" key="2">
    <source>
        <dbReference type="Proteomes" id="UP001218188"/>
    </source>
</evidence>